<feature type="chain" id="PRO_5041325268" description="DUF2846 domain-containing protein" evidence="1">
    <location>
        <begin position="21"/>
        <end position="265"/>
    </location>
</feature>
<protein>
    <recommendedName>
        <fullName evidence="4">DUF2846 domain-containing protein</fullName>
    </recommendedName>
</protein>
<keyword evidence="3" id="KW-1185">Reference proteome</keyword>
<gene>
    <name evidence="2" type="ORF">GCM10007877_31430</name>
</gene>
<dbReference type="RefSeq" id="WP_232595030.1">
    <property type="nucleotide sequence ID" value="NZ_BSPD01000079.1"/>
</dbReference>
<accession>A0AA37WMS7</accession>
<evidence type="ECO:0000256" key="1">
    <source>
        <dbReference type="SAM" id="SignalP"/>
    </source>
</evidence>
<sequence>MKFFRFFLFLYFLNIHFVYAGNQSDNQMAGKEVKQPQATLIVFRPDFTPPLVFKPTILINNLKAIVLPRSHYAKFDLIPGQYTVIADWKTGHGVSDSQFDVNLLPGETTFLTLDTTMSVPAVGNFSGSLYESNHVDLSDFRELKRRESGWYLSNPYLSGDSVLDYDKIIKDIQSSDYSVKRASARFIAENGIYVKPILDVLEQEILRHYTDDLDTRLKFDSIAWLCRALAQSGNQSYRPTLVRVSKEAGNSKLKKYAKKYLKKFL</sequence>
<evidence type="ECO:0000313" key="2">
    <source>
        <dbReference type="EMBL" id="GLS27424.1"/>
    </source>
</evidence>
<dbReference type="EMBL" id="BSPD01000079">
    <property type="protein sequence ID" value="GLS27424.1"/>
    <property type="molecule type" value="Genomic_DNA"/>
</dbReference>
<keyword evidence="1" id="KW-0732">Signal</keyword>
<name>A0AA37WMS7_9GAMM</name>
<reference evidence="2 3" key="1">
    <citation type="journal article" date="2014" name="Int. J. Syst. Evol. Microbiol.">
        <title>Complete genome sequence of Corynebacterium casei LMG S-19264T (=DSM 44701T), isolated from a smear-ripened cheese.</title>
        <authorList>
            <consortium name="US DOE Joint Genome Institute (JGI-PGF)"/>
            <person name="Walter F."/>
            <person name="Albersmeier A."/>
            <person name="Kalinowski J."/>
            <person name="Ruckert C."/>
        </authorList>
    </citation>
    <scope>NUCLEOTIDE SEQUENCE [LARGE SCALE GENOMIC DNA]</scope>
    <source>
        <strain evidence="2 3">NBRC 110095</strain>
    </source>
</reference>
<organism evidence="2 3">
    <name type="scientific">Marinibactrum halimedae</name>
    <dbReference type="NCBI Taxonomy" id="1444977"/>
    <lineage>
        <taxon>Bacteria</taxon>
        <taxon>Pseudomonadati</taxon>
        <taxon>Pseudomonadota</taxon>
        <taxon>Gammaproteobacteria</taxon>
        <taxon>Cellvibrionales</taxon>
        <taxon>Cellvibrionaceae</taxon>
        <taxon>Marinibactrum</taxon>
    </lineage>
</organism>
<proteinExistence type="predicted"/>
<evidence type="ECO:0000313" key="3">
    <source>
        <dbReference type="Proteomes" id="UP001156870"/>
    </source>
</evidence>
<dbReference type="Proteomes" id="UP001156870">
    <property type="component" value="Unassembled WGS sequence"/>
</dbReference>
<evidence type="ECO:0008006" key="4">
    <source>
        <dbReference type="Google" id="ProtNLM"/>
    </source>
</evidence>
<comment type="caution">
    <text evidence="2">The sequence shown here is derived from an EMBL/GenBank/DDBJ whole genome shotgun (WGS) entry which is preliminary data.</text>
</comment>
<feature type="signal peptide" evidence="1">
    <location>
        <begin position="1"/>
        <end position="20"/>
    </location>
</feature>
<dbReference type="AlphaFoldDB" id="A0AA37WMS7"/>